<dbReference type="InterPro" id="IPR016024">
    <property type="entry name" value="ARM-type_fold"/>
</dbReference>
<dbReference type="GO" id="GO:0030136">
    <property type="term" value="C:clathrin-coated vesicle"/>
    <property type="evidence" value="ECO:0007669"/>
    <property type="project" value="UniProtKB-SubCell"/>
</dbReference>
<comment type="caution">
    <text evidence="7">The sequence shown here is derived from an EMBL/GenBank/DDBJ whole genome shotgun (WGS) entry which is preliminary data.</text>
</comment>
<feature type="region of interest" description="Disordered" evidence="5">
    <location>
        <begin position="486"/>
        <end position="567"/>
    </location>
</feature>
<feature type="region of interest" description="Disordered" evidence="5">
    <location>
        <begin position="389"/>
        <end position="441"/>
    </location>
</feature>
<feature type="compositionally biased region" description="Polar residues" evidence="5">
    <location>
        <begin position="511"/>
        <end position="524"/>
    </location>
</feature>
<dbReference type="AlphaFoldDB" id="A0A835DWG0"/>
<dbReference type="PANTHER" id="PTHR21514">
    <property type="entry name" value="AP-4 COMPLEX ACCESSORY SUBUNIT TEPSIN"/>
    <property type="match status" value="1"/>
</dbReference>
<dbReference type="Proteomes" id="UP000636709">
    <property type="component" value="Unassembled WGS sequence"/>
</dbReference>
<comment type="subcellular location">
    <subcellularLocation>
        <location evidence="1">Cytoplasmic vesicle</location>
        <location evidence="1">Clathrin-coated vesicle</location>
    </subcellularLocation>
    <subcellularLocation>
        <location evidence="2">Golgi apparatus</location>
        <location evidence="2">trans-Golgi network</location>
    </subcellularLocation>
</comment>
<reference evidence="7" key="1">
    <citation type="submission" date="2020-07" db="EMBL/GenBank/DDBJ databases">
        <title>Genome sequence and genetic diversity analysis of an under-domesticated orphan crop, white fonio (Digitaria exilis).</title>
        <authorList>
            <person name="Bennetzen J.L."/>
            <person name="Chen S."/>
            <person name="Ma X."/>
            <person name="Wang X."/>
            <person name="Yssel A.E.J."/>
            <person name="Chaluvadi S.R."/>
            <person name="Johnson M."/>
            <person name="Gangashetty P."/>
            <person name="Hamidou F."/>
            <person name="Sanogo M.D."/>
            <person name="Zwaenepoel A."/>
            <person name="Wallace J."/>
            <person name="Van De Peer Y."/>
            <person name="Van Deynze A."/>
        </authorList>
    </citation>
    <scope>NUCLEOTIDE SEQUENCE</scope>
    <source>
        <tissue evidence="7">Leaves</tissue>
    </source>
</reference>
<dbReference type="PANTHER" id="PTHR21514:SF0">
    <property type="entry name" value="AP-4 COMPLEX ACCESSORY SUBUNIT TEPSIN"/>
    <property type="match status" value="1"/>
</dbReference>
<gene>
    <name evidence="7" type="ORF">HU200_066767</name>
</gene>
<dbReference type="EMBL" id="JACEFO010003178">
    <property type="protein sequence ID" value="KAF8643704.1"/>
    <property type="molecule type" value="Genomic_DNA"/>
</dbReference>
<feature type="region of interest" description="Disordered" evidence="5">
    <location>
        <begin position="198"/>
        <end position="267"/>
    </location>
</feature>
<evidence type="ECO:0000256" key="1">
    <source>
        <dbReference type="ARBA" id="ARBA00004132"/>
    </source>
</evidence>
<evidence type="ECO:0000256" key="4">
    <source>
        <dbReference type="ARBA" id="ARBA00023329"/>
    </source>
</evidence>
<dbReference type="SMART" id="SM00288">
    <property type="entry name" value="VHS"/>
    <property type="match status" value="1"/>
</dbReference>
<dbReference type="InterPro" id="IPR008942">
    <property type="entry name" value="ENTH_VHS"/>
</dbReference>
<organism evidence="7 8">
    <name type="scientific">Digitaria exilis</name>
    <dbReference type="NCBI Taxonomy" id="1010633"/>
    <lineage>
        <taxon>Eukaryota</taxon>
        <taxon>Viridiplantae</taxon>
        <taxon>Streptophyta</taxon>
        <taxon>Embryophyta</taxon>
        <taxon>Tracheophyta</taxon>
        <taxon>Spermatophyta</taxon>
        <taxon>Magnoliopsida</taxon>
        <taxon>Liliopsida</taxon>
        <taxon>Poales</taxon>
        <taxon>Poaceae</taxon>
        <taxon>PACMAD clade</taxon>
        <taxon>Panicoideae</taxon>
        <taxon>Panicodae</taxon>
        <taxon>Paniceae</taxon>
        <taxon>Anthephorinae</taxon>
        <taxon>Digitaria</taxon>
    </lineage>
</organism>
<dbReference type="InterPro" id="IPR002014">
    <property type="entry name" value="VHS_dom"/>
</dbReference>
<feature type="compositionally biased region" description="Polar residues" evidence="5">
    <location>
        <begin position="198"/>
        <end position="215"/>
    </location>
</feature>
<feature type="compositionally biased region" description="Low complexity" evidence="5">
    <location>
        <begin position="488"/>
        <end position="497"/>
    </location>
</feature>
<dbReference type="InterPro" id="IPR035802">
    <property type="entry name" value="ENTH/VHS_tepsin"/>
</dbReference>
<evidence type="ECO:0000256" key="3">
    <source>
        <dbReference type="ARBA" id="ARBA00023034"/>
    </source>
</evidence>
<feature type="domain" description="VHS" evidence="6">
    <location>
        <begin position="35"/>
        <end position="89"/>
    </location>
</feature>
<sequence>MDQSRRAVESYWRSRMVDGVTADDDKVAPVYKLEEICELLRASDASIVKEVADFVLKRLDNKSPLVKQKALRLIKYAVGKSGTDFKREMQRHSAAMRQLVHYKGHPDPLRGDALNKAVRETANEAIAAIFSTEDPKPAAATESLGKRIQGFGNTNYEPSRIDDKKSFLSELSEVVGIGSASIKQGLSNFAAAHAMMTNDNSGTYKSPNLRRSLTTESERYGRYDPSEIQSESRASAGASKNVASGSWGPTPSSSAPTEDTSSGQPGIKTREERLLETIVTASGVRLQPTRDALQIFLTEASKLDAVALSRALENKLNSPLWQVRMKAMCVLEAIVRKQDTDPYSIIASYFIENTASVVKCSELPQVSLREKASKVLSLLIGEQATGTTNLSAAKAMPPPVQMPDLIDTGDQDDLRTQSSGQESNGQNTGNNAYVSSVDDLLGGEPIADTTAAIDSNGSDPFADVSFHEAETKETNDLFSGLIVEEESSASMHDSSSSNKNELPDIFGSSPDPFSQGSVTEQGSVNDLMAGLNLNGTGQAQPAVKAEPNSNLNGSQFFDTNNQSSQSSHMAGAAALNGILGQNSFYQQQQVPLQYSLPQHMMLNQSFPGQQLNYSAMGILLAQQQQLLQNFGNFNAGLGNSSFNSMMNSGNASVLPDIFNSTNQPQNHVAVMSNSKKDDTKAFDFVLHLMLEQIRKEGLFVRFGRRDVVLYYVFIRQRPVLK</sequence>
<dbReference type="GO" id="GO:0035091">
    <property type="term" value="F:phosphatidylinositol binding"/>
    <property type="evidence" value="ECO:0007669"/>
    <property type="project" value="InterPro"/>
</dbReference>
<dbReference type="PROSITE" id="PS50179">
    <property type="entry name" value="VHS"/>
    <property type="match status" value="1"/>
</dbReference>
<keyword evidence="4" id="KW-0968">Cytoplasmic vesicle</keyword>
<dbReference type="GO" id="GO:0032588">
    <property type="term" value="C:trans-Golgi network membrane"/>
    <property type="evidence" value="ECO:0007669"/>
    <property type="project" value="TreeGrafter"/>
</dbReference>
<keyword evidence="3" id="KW-0333">Golgi apparatus</keyword>
<feature type="compositionally biased region" description="Basic and acidic residues" evidence="5">
    <location>
        <begin position="216"/>
        <end position="225"/>
    </location>
</feature>
<evidence type="ECO:0000259" key="6">
    <source>
        <dbReference type="PROSITE" id="PS50179"/>
    </source>
</evidence>
<dbReference type="Gene3D" id="1.25.40.90">
    <property type="match status" value="1"/>
</dbReference>
<proteinExistence type="predicted"/>
<dbReference type="OrthoDB" id="118154at2759"/>
<feature type="compositionally biased region" description="Polar residues" evidence="5">
    <location>
        <begin position="416"/>
        <end position="434"/>
    </location>
</feature>
<evidence type="ECO:0000313" key="7">
    <source>
        <dbReference type="EMBL" id="KAF8643704.1"/>
    </source>
</evidence>
<evidence type="ECO:0000256" key="2">
    <source>
        <dbReference type="ARBA" id="ARBA00004601"/>
    </source>
</evidence>
<name>A0A835DWG0_9POAL</name>
<feature type="compositionally biased region" description="Polar residues" evidence="5">
    <location>
        <begin position="241"/>
        <end position="264"/>
    </location>
</feature>
<dbReference type="InterPro" id="IPR013809">
    <property type="entry name" value="ENTH"/>
</dbReference>
<dbReference type="SUPFAM" id="SSF48371">
    <property type="entry name" value="ARM repeat"/>
    <property type="match status" value="1"/>
</dbReference>
<feature type="compositionally biased region" description="Polar residues" evidence="5">
    <location>
        <begin position="547"/>
        <end position="567"/>
    </location>
</feature>
<evidence type="ECO:0000256" key="5">
    <source>
        <dbReference type="SAM" id="MobiDB-lite"/>
    </source>
</evidence>
<keyword evidence="8" id="KW-1185">Reference proteome</keyword>
<dbReference type="Pfam" id="PF01417">
    <property type="entry name" value="ENTH"/>
    <property type="match status" value="1"/>
</dbReference>
<accession>A0A835DWG0</accession>
<dbReference type="InterPro" id="IPR039273">
    <property type="entry name" value="TEPSIN"/>
</dbReference>
<protein>
    <recommendedName>
        <fullName evidence="6">VHS domain-containing protein</fullName>
    </recommendedName>
</protein>
<dbReference type="CDD" id="cd03572">
    <property type="entry name" value="ENTH_like_Tepsin"/>
    <property type="match status" value="1"/>
</dbReference>
<dbReference type="GO" id="GO:0043130">
    <property type="term" value="F:ubiquitin binding"/>
    <property type="evidence" value="ECO:0007669"/>
    <property type="project" value="InterPro"/>
</dbReference>
<evidence type="ECO:0000313" key="8">
    <source>
        <dbReference type="Proteomes" id="UP000636709"/>
    </source>
</evidence>